<dbReference type="OrthoDB" id="3358750at2759"/>
<feature type="compositionally biased region" description="Basic and acidic residues" evidence="1">
    <location>
        <begin position="26"/>
        <end position="36"/>
    </location>
</feature>
<feature type="compositionally biased region" description="Basic and acidic residues" evidence="1">
    <location>
        <begin position="88"/>
        <end position="98"/>
    </location>
</feature>
<gene>
    <name evidence="2" type="ORF">AJ79_09808</name>
</gene>
<dbReference type="Proteomes" id="UP000223968">
    <property type="component" value="Unassembled WGS sequence"/>
</dbReference>
<dbReference type="EMBL" id="PDNB01000304">
    <property type="protein sequence ID" value="PGG95920.1"/>
    <property type="molecule type" value="Genomic_DNA"/>
</dbReference>
<feature type="compositionally biased region" description="Basic and acidic residues" evidence="1">
    <location>
        <begin position="46"/>
        <end position="69"/>
    </location>
</feature>
<proteinExistence type="predicted"/>
<sequence>MAGNSNVGSRSLYEAGDQRNSPNSEIMEHQRNRDHPPTSSRRGSNHSKEQHAAKDHGSPTDEELSKKDPLAPAKMHGHQPSRGAQVDAELRAEDEQRLRQKGYK</sequence>
<organism evidence="2 3">
    <name type="scientific">Helicocarpus griseus UAMH5409</name>
    <dbReference type="NCBI Taxonomy" id="1447875"/>
    <lineage>
        <taxon>Eukaryota</taxon>
        <taxon>Fungi</taxon>
        <taxon>Dikarya</taxon>
        <taxon>Ascomycota</taxon>
        <taxon>Pezizomycotina</taxon>
        <taxon>Eurotiomycetes</taxon>
        <taxon>Eurotiomycetidae</taxon>
        <taxon>Onygenales</taxon>
        <taxon>Ajellomycetaceae</taxon>
        <taxon>Helicocarpus</taxon>
    </lineage>
</organism>
<dbReference type="AlphaFoldDB" id="A0A2B7WHF7"/>
<dbReference type="PANTHER" id="PTHR39475:SF1">
    <property type="entry name" value="CONIDIATION-SPECIFIC PROTEIN 6"/>
    <property type="match status" value="1"/>
</dbReference>
<feature type="region of interest" description="Disordered" evidence="1">
    <location>
        <begin position="1"/>
        <end position="104"/>
    </location>
</feature>
<reference evidence="2 3" key="1">
    <citation type="submission" date="2017-10" db="EMBL/GenBank/DDBJ databases">
        <title>Comparative genomics in systemic dimorphic fungi from Ajellomycetaceae.</title>
        <authorList>
            <person name="Munoz J.F."/>
            <person name="Mcewen J.G."/>
            <person name="Clay O.K."/>
            <person name="Cuomo C.A."/>
        </authorList>
    </citation>
    <scope>NUCLEOTIDE SEQUENCE [LARGE SCALE GENOMIC DNA]</scope>
    <source>
        <strain evidence="2 3">UAMH5409</strain>
    </source>
</reference>
<comment type="caution">
    <text evidence="2">The sequence shown here is derived from an EMBL/GenBank/DDBJ whole genome shotgun (WGS) entry which is preliminary data.</text>
</comment>
<evidence type="ECO:0000313" key="2">
    <source>
        <dbReference type="EMBL" id="PGG95920.1"/>
    </source>
</evidence>
<evidence type="ECO:0000256" key="1">
    <source>
        <dbReference type="SAM" id="MobiDB-lite"/>
    </source>
</evidence>
<name>A0A2B7WHF7_9EURO</name>
<keyword evidence="3" id="KW-1185">Reference proteome</keyword>
<evidence type="ECO:0000313" key="3">
    <source>
        <dbReference type="Proteomes" id="UP000223968"/>
    </source>
</evidence>
<accession>A0A2B7WHF7</accession>
<protein>
    <submittedName>
        <fullName evidence="2">Uncharacterized protein</fullName>
    </submittedName>
</protein>
<dbReference type="PANTHER" id="PTHR39475">
    <property type="entry name" value="CONIDIATION-SPECIFIC PROTEIN 6"/>
    <property type="match status" value="1"/>
</dbReference>